<organism evidence="4 5">
    <name type="scientific">Ananas comosus</name>
    <name type="common">Pineapple</name>
    <name type="synonym">Ananas ananas</name>
    <dbReference type="NCBI Taxonomy" id="4615"/>
    <lineage>
        <taxon>Eukaryota</taxon>
        <taxon>Viridiplantae</taxon>
        <taxon>Streptophyta</taxon>
        <taxon>Embryophyta</taxon>
        <taxon>Tracheophyta</taxon>
        <taxon>Spermatophyta</taxon>
        <taxon>Magnoliopsida</taxon>
        <taxon>Liliopsida</taxon>
        <taxon>Poales</taxon>
        <taxon>Bromeliaceae</taxon>
        <taxon>Bromelioideae</taxon>
        <taxon>Ananas</taxon>
    </lineage>
</organism>
<dbReference type="Pfam" id="PF02037">
    <property type="entry name" value="SAP"/>
    <property type="match status" value="1"/>
</dbReference>
<evidence type="ECO:0000313" key="5">
    <source>
        <dbReference type="RefSeq" id="XP_020084611.1"/>
    </source>
</evidence>
<dbReference type="OrthoDB" id="2019812at2759"/>
<protein>
    <submittedName>
        <fullName evidence="5">Uncharacterized protein LOC109707616</fullName>
    </submittedName>
</protein>
<dbReference type="SUPFAM" id="SSF68906">
    <property type="entry name" value="SAP domain"/>
    <property type="match status" value="1"/>
</dbReference>
<feature type="region of interest" description="Disordered" evidence="2">
    <location>
        <begin position="28"/>
        <end position="79"/>
    </location>
</feature>
<dbReference type="InterPro" id="IPR003034">
    <property type="entry name" value="SAP_dom"/>
</dbReference>
<feature type="region of interest" description="Disordered" evidence="2">
    <location>
        <begin position="719"/>
        <end position="740"/>
    </location>
</feature>
<feature type="compositionally biased region" description="Acidic residues" evidence="2">
    <location>
        <begin position="670"/>
        <end position="683"/>
    </location>
</feature>
<dbReference type="PROSITE" id="PS50800">
    <property type="entry name" value="SAP"/>
    <property type="match status" value="1"/>
</dbReference>
<gene>
    <name evidence="5" type="primary">LOC109707616</name>
</gene>
<dbReference type="Gene3D" id="1.10.720.30">
    <property type="entry name" value="SAP domain"/>
    <property type="match status" value="1"/>
</dbReference>
<dbReference type="SMART" id="SM00513">
    <property type="entry name" value="SAP"/>
    <property type="match status" value="1"/>
</dbReference>
<dbReference type="InterPro" id="IPR036361">
    <property type="entry name" value="SAP_dom_sf"/>
</dbReference>
<feature type="compositionally biased region" description="Low complexity" evidence="2">
    <location>
        <begin position="67"/>
        <end position="79"/>
    </location>
</feature>
<dbReference type="Proteomes" id="UP000515123">
    <property type="component" value="Linkage group 3"/>
</dbReference>
<evidence type="ECO:0000313" key="4">
    <source>
        <dbReference type="Proteomes" id="UP000515123"/>
    </source>
</evidence>
<evidence type="ECO:0000256" key="1">
    <source>
        <dbReference type="ARBA" id="ARBA00022737"/>
    </source>
</evidence>
<dbReference type="RefSeq" id="XP_020084611.1">
    <property type="nucleotide sequence ID" value="XM_020229022.1"/>
</dbReference>
<proteinExistence type="predicted"/>
<evidence type="ECO:0000256" key="2">
    <source>
        <dbReference type="SAM" id="MobiDB-lite"/>
    </source>
</evidence>
<dbReference type="GeneID" id="109707616"/>
<name>A0A6P5ELY9_ANACO</name>
<sequence length="907" mass="102603">MSLPPHHPFSSKVYKSMAFPLSLSRNFPHASPLSHSKPRASPVLFAVSTPERKGRRKKQSSKDDESSSSSSSSFSSSSSATVSTAEKGLRFTFMEELMERARKRDSAGVTDVIYDMVAAGLSPGPRSFHGLIVSQTLSGDEEGAMQTLRRELSAGLRPLHETFVALIRLFGSRGRATRGMEILAAMEKLKFDIRKAWLVLVEELVRNRYLDHANTVFLKGSKGGLRATDELYDLLIEEDCKAGDHSNALTIAYEMEAAGRMATTFHFNCLLSVQATCGIPEIAFATFENMEYGGEDFMKPDTETYNWVIQAYTRAESYDRVQDVAELLGMMVEDHKRLQPNVKTYALLVECFTKYCVVKEAIRHFRALKSIPGGTKVLYNEGNFGDPLSLYLRALCREGRAVELLEALEAMAKDNQHIVRRAMMLSRKYRTLVSSWIEPLQEEADVGFEIDYVARYIAEGGLTGERKRWVPRRGKTPLDPDALGFAYSNPVETSFKRLCLEEWRIYHRKLLKTLRNEGPAILGDVSEADVLRVEERLKKIIKGPDQNVLKPKAASKMVVSELKEELEAQDLPTDGTRQVLYQRVQKARRINRSRGRPLWVPPVEEEEEEVDEELDELIFRIKLEDGNTEFWKSRFMGETLNIQDRTIDAGDPDIPDMLDDDVVEDVAKEAEEDEADEEEEVVEQTESQVEVGDISKDKEVERAKPLQMIAIQLLKDSEETNTTKKSQRAARASVEDDDDEDWFPEDVHEAFKVMRERKIFDIQDMFTIADAWGWTWERDLKNKMPRKWSQEWEVELAIKIMHKVIELGGMPTIGDCAMILRAAIRAPLPSTFLTILQTTHSLGYVFGSPLYDEVIILCLDLGEVDAAIAIVADMETSGIKVADQTLDKVLSARQSVDSPTDESSIME</sequence>
<dbReference type="PANTHER" id="PTHR47447:SF25">
    <property type="entry name" value="SAP DOMAIN-CONTAINING PROTEIN"/>
    <property type="match status" value="1"/>
</dbReference>
<reference evidence="4" key="1">
    <citation type="journal article" date="2015" name="Nat. Genet.">
        <title>The pineapple genome and the evolution of CAM photosynthesis.</title>
        <authorList>
            <person name="Ming R."/>
            <person name="VanBuren R."/>
            <person name="Wai C.M."/>
            <person name="Tang H."/>
            <person name="Schatz M.C."/>
            <person name="Bowers J.E."/>
            <person name="Lyons E."/>
            <person name="Wang M.L."/>
            <person name="Chen J."/>
            <person name="Biggers E."/>
            <person name="Zhang J."/>
            <person name="Huang L."/>
            <person name="Zhang L."/>
            <person name="Miao W."/>
            <person name="Zhang J."/>
            <person name="Ye Z."/>
            <person name="Miao C."/>
            <person name="Lin Z."/>
            <person name="Wang H."/>
            <person name="Zhou H."/>
            <person name="Yim W.C."/>
            <person name="Priest H.D."/>
            <person name="Zheng C."/>
            <person name="Woodhouse M."/>
            <person name="Edger P.P."/>
            <person name="Guyot R."/>
            <person name="Guo H.B."/>
            <person name="Guo H."/>
            <person name="Zheng G."/>
            <person name="Singh R."/>
            <person name="Sharma A."/>
            <person name="Min X."/>
            <person name="Zheng Y."/>
            <person name="Lee H."/>
            <person name="Gurtowski J."/>
            <person name="Sedlazeck F.J."/>
            <person name="Harkess A."/>
            <person name="McKain M.R."/>
            <person name="Liao Z."/>
            <person name="Fang J."/>
            <person name="Liu J."/>
            <person name="Zhang X."/>
            <person name="Zhang Q."/>
            <person name="Hu W."/>
            <person name="Qin Y."/>
            <person name="Wang K."/>
            <person name="Chen L.Y."/>
            <person name="Shirley N."/>
            <person name="Lin Y.R."/>
            <person name="Liu L.Y."/>
            <person name="Hernandez A.G."/>
            <person name="Wright C.L."/>
            <person name="Bulone V."/>
            <person name="Tuskan G.A."/>
            <person name="Heath K."/>
            <person name="Zee F."/>
            <person name="Moore P.H."/>
            <person name="Sunkar R."/>
            <person name="Leebens-Mack J.H."/>
            <person name="Mockler T."/>
            <person name="Bennetzen J.L."/>
            <person name="Freeling M."/>
            <person name="Sankoff D."/>
            <person name="Paterson A.H."/>
            <person name="Zhu X."/>
            <person name="Yang X."/>
            <person name="Smith J.A."/>
            <person name="Cushman J.C."/>
            <person name="Paull R.E."/>
            <person name="Yu Q."/>
        </authorList>
    </citation>
    <scope>NUCLEOTIDE SEQUENCE [LARGE SCALE GENOMIC DNA]</scope>
    <source>
        <strain evidence="4">cv. F153</strain>
    </source>
</reference>
<dbReference type="AlphaFoldDB" id="A0A6P5ELY9"/>
<feature type="domain" description="SAP" evidence="3">
    <location>
        <begin position="554"/>
        <end position="588"/>
    </location>
</feature>
<accession>A0A6P5ELY9</accession>
<reference evidence="5" key="2">
    <citation type="submission" date="2025-08" db="UniProtKB">
        <authorList>
            <consortium name="RefSeq"/>
        </authorList>
    </citation>
    <scope>IDENTIFICATION</scope>
    <source>
        <tissue evidence="5">Leaf</tissue>
    </source>
</reference>
<keyword evidence="4" id="KW-1185">Reference proteome</keyword>
<dbReference type="PANTHER" id="PTHR47447">
    <property type="entry name" value="OS03G0856100 PROTEIN"/>
    <property type="match status" value="1"/>
</dbReference>
<evidence type="ECO:0000259" key="3">
    <source>
        <dbReference type="PROSITE" id="PS50800"/>
    </source>
</evidence>
<dbReference type="InterPro" id="IPR011990">
    <property type="entry name" value="TPR-like_helical_dom_sf"/>
</dbReference>
<keyword evidence="1" id="KW-0677">Repeat</keyword>
<dbReference type="Gene3D" id="1.25.40.10">
    <property type="entry name" value="Tetratricopeptide repeat domain"/>
    <property type="match status" value="2"/>
</dbReference>
<feature type="region of interest" description="Disordered" evidence="2">
    <location>
        <begin position="670"/>
        <end position="692"/>
    </location>
</feature>